<proteinExistence type="predicted"/>
<evidence type="ECO:0000313" key="1">
    <source>
        <dbReference type="EMBL" id="KJF75873.1"/>
    </source>
</evidence>
<sequence>MPESAFAQQSRLILEYRDDSGKPPDAARTARLLKLAGNNQIAACVNNGLTGIPLLSPDSLPDGITPHPGAIYFEPDTCSPLWTADDPVLALHIDGQLPHARLNAVLITRR</sequence>
<evidence type="ECO:0000313" key="2">
    <source>
        <dbReference type="Proteomes" id="UP000032582"/>
    </source>
</evidence>
<dbReference type="Pfam" id="PF05936">
    <property type="entry name" value="T6SS_VasE"/>
    <property type="match status" value="1"/>
</dbReference>
<dbReference type="AlphaFoldDB" id="A0A0D8L4T0"/>
<reference evidence="1 2" key="1">
    <citation type="submission" date="2015-02" db="EMBL/GenBank/DDBJ databases">
        <title>Whole genome shotgun sequencing of cultured foodborne pathogen.</title>
        <authorList>
            <person name="Timme R."/>
            <person name="Allard M.W."/>
            <person name="Strain E."/>
            <person name="Evans P.S."/>
            <person name="Brown E."/>
        </authorList>
    </citation>
    <scope>NUCLEOTIDE SEQUENCE [LARGE SCALE GENOMIC DNA]</scope>
    <source>
        <strain evidence="1 2">GCSL-TSO-24</strain>
    </source>
</reference>
<organism evidence="1 2">
    <name type="scientific">Morganella morganii</name>
    <name type="common">Proteus morganii</name>
    <dbReference type="NCBI Taxonomy" id="582"/>
    <lineage>
        <taxon>Bacteria</taxon>
        <taxon>Pseudomonadati</taxon>
        <taxon>Pseudomonadota</taxon>
        <taxon>Gammaproteobacteria</taxon>
        <taxon>Enterobacterales</taxon>
        <taxon>Morganellaceae</taxon>
        <taxon>Morganella</taxon>
    </lineage>
</organism>
<protein>
    <submittedName>
        <fullName evidence="1">Uncharacterized protein</fullName>
    </submittedName>
</protein>
<name>A0A0D8L4T0_MORMO</name>
<dbReference type="EMBL" id="JZSH01000493">
    <property type="protein sequence ID" value="KJF75873.1"/>
    <property type="molecule type" value="Genomic_DNA"/>
</dbReference>
<dbReference type="InterPro" id="IPR010263">
    <property type="entry name" value="T6SS_TssK"/>
</dbReference>
<accession>A0A0D8L4T0</accession>
<dbReference type="Proteomes" id="UP000032582">
    <property type="component" value="Unassembled WGS sequence"/>
</dbReference>
<gene>
    <name evidence="1" type="ORF">UA45_21470</name>
</gene>
<dbReference type="PATRIC" id="fig|582.24.peg.6832"/>
<comment type="caution">
    <text evidence="1">The sequence shown here is derived from an EMBL/GenBank/DDBJ whole genome shotgun (WGS) entry which is preliminary data.</text>
</comment>